<feature type="domain" description="Ketosynthase family 3 (KS3)" evidence="4">
    <location>
        <begin position="4"/>
        <end position="405"/>
    </location>
</feature>
<dbReference type="Pfam" id="PF02801">
    <property type="entry name" value="Ketoacyl-synt_C"/>
    <property type="match status" value="1"/>
</dbReference>
<dbReference type="InterPro" id="IPR020841">
    <property type="entry name" value="PKS_Beta-ketoAc_synthase_dom"/>
</dbReference>
<dbReference type="GO" id="GO:0004315">
    <property type="term" value="F:3-oxoacyl-[acyl-carrier-protein] synthase activity"/>
    <property type="evidence" value="ECO:0007669"/>
    <property type="project" value="TreeGrafter"/>
</dbReference>
<evidence type="ECO:0000256" key="3">
    <source>
        <dbReference type="RuleBase" id="RU003694"/>
    </source>
</evidence>
<dbReference type="InterPro" id="IPR000794">
    <property type="entry name" value="Beta-ketoacyl_synthase"/>
</dbReference>
<evidence type="ECO:0000313" key="5">
    <source>
        <dbReference type="EMBL" id="MBT1711114.1"/>
    </source>
</evidence>
<dbReference type="Gene3D" id="3.40.47.10">
    <property type="match status" value="1"/>
</dbReference>
<dbReference type="InterPro" id="IPR016039">
    <property type="entry name" value="Thiolase-like"/>
</dbReference>
<evidence type="ECO:0000256" key="1">
    <source>
        <dbReference type="ARBA" id="ARBA00008467"/>
    </source>
</evidence>
<comment type="similarity">
    <text evidence="1 3">Belongs to the thiolase-like superfamily. Beta-ketoacyl-ACP synthases family.</text>
</comment>
<dbReference type="GO" id="GO:0005829">
    <property type="term" value="C:cytosol"/>
    <property type="evidence" value="ECO:0007669"/>
    <property type="project" value="TreeGrafter"/>
</dbReference>
<dbReference type="InterPro" id="IPR014031">
    <property type="entry name" value="Ketoacyl_synth_C"/>
</dbReference>
<dbReference type="SMART" id="SM00825">
    <property type="entry name" value="PKS_KS"/>
    <property type="match status" value="1"/>
</dbReference>
<protein>
    <submittedName>
        <fullName evidence="5">Beta-ketoacyl-[acyl-carrier-protein] synthase family protein</fullName>
    </submittedName>
</protein>
<dbReference type="PANTHER" id="PTHR11712">
    <property type="entry name" value="POLYKETIDE SYNTHASE-RELATED"/>
    <property type="match status" value="1"/>
</dbReference>
<evidence type="ECO:0000259" key="4">
    <source>
        <dbReference type="PROSITE" id="PS52004"/>
    </source>
</evidence>
<dbReference type="EMBL" id="JAHESE010000029">
    <property type="protein sequence ID" value="MBT1711114.1"/>
    <property type="molecule type" value="Genomic_DNA"/>
</dbReference>
<dbReference type="SUPFAM" id="SSF53901">
    <property type="entry name" value="Thiolase-like"/>
    <property type="match status" value="2"/>
</dbReference>
<accession>A0AAP2E2Z6</accession>
<dbReference type="Proteomes" id="UP001319080">
    <property type="component" value="Unassembled WGS sequence"/>
</dbReference>
<reference evidence="5 6" key="1">
    <citation type="submission" date="2021-05" db="EMBL/GenBank/DDBJ databases">
        <title>A Polyphasic approach of four new species of the genus Ohtaekwangia: Ohtaekwangia histidinii sp. nov., Ohtaekwangia cretensis sp. nov., Ohtaekwangia indiensis sp. nov., Ohtaekwangia reichenbachii sp. nov. from diverse environment.</title>
        <authorList>
            <person name="Octaviana S."/>
        </authorList>
    </citation>
    <scope>NUCLEOTIDE SEQUENCE [LARGE SCALE GENOMIC DNA]</scope>
    <source>
        <strain evidence="5 6">PWU5</strain>
    </source>
</reference>
<organism evidence="5 6">
    <name type="scientific">Dawidia cretensis</name>
    <dbReference type="NCBI Taxonomy" id="2782350"/>
    <lineage>
        <taxon>Bacteria</taxon>
        <taxon>Pseudomonadati</taxon>
        <taxon>Bacteroidota</taxon>
        <taxon>Cytophagia</taxon>
        <taxon>Cytophagales</taxon>
        <taxon>Chryseotaleaceae</taxon>
        <taxon>Dawidia</taxon>
    </lineage>
</organism>
<proteinExistence type="inferred from homology"/>
<dbReference type="Pfam" id="PF00109">
    <property type="entry name" value="ketoacyl-synt"/>
    <property type="match status" value="1"/>
</dbReference>
<sequence>MVQGQQVYVAGVGVISAIGHTTGETLRALQQGTSGIGPLTLFSSLYQDVLPVGEVSLSNEALAERLNLRSHAHTHTVSPPRTALLGMAAARQAVDHAGIDLAAWRCGLISATTVGGMDRTERFFPAFLENANAGHLRDVVHHACGDITELMAEDLQIGNFISTINTACSSSVNAIMYGARLLAQGMLDVVVAGGADALTKFTLNGFNSLKILDTAPCRPFDASRNGLNLGEGAGYVVLVGERVRRQLQRPVLATVAGFGNTNDAYHQTASSPEGRGSYAAMTEALTMAGLSVEAIDYINLHGTGTVNNDLSESTAIQRLFGDHVPAVSSTKAFTGHTLGASGGIEAVFSVLALTEQCIFPNLRFEQTMPETGITPQRTFAPAAVRHVMSNSFGFGGNCSSIIFSTSPDRV</sequence>
<dbReference type="PROSITE" id="PS52004">
    <property type="entry name" value="KS3_2"/>
    <property type="match status" value="1"/>
</dbReference>
<dbReference type="CDD" id="cd00834">
    <property type="entry name" value="KAS_I_II"/>
    <property type="match status" value="1"/>
</dbReference>
<gene>
    <name evidence="5" type="ORF">KK062_22920</name>
</gene>
<comment type="caution">
    <text evidence="5">The sequence shown here is derived from an EMBL/GenBank/DDBJ whole genome shotgun (WGS) entry which is preliminary data.</text>
</comment>
<dbReference type="GO" id="GO:0006633">
    <property type="term" value="P:fatty acid biosynthetic process"/>
    <property type="evidence" value="ECO:0007669"/>
    <property type="project" value="TreeGrafter"/>
</dbReference>
<evidence type="ECO:0000313" key="6">
    <source>
        <dbReference type="Proteomes" id="UP001319080"/>
    </source>
</evidence>
<keyword evidence="6" id="KW-1185">Reference proteome</keyword>
<dbReference type="PANTHER" id="PTHR11712:SF320">
    <property type="entry name" value="BETA-KETOACYL SYNTHASE"/>
    <property type="match status" value="1"/>
</dbReference>
<keyword evidence="2 3" id="KW-0808">Transferase</keyword>
<name>A0AAP2E2Z6_9BACT</name>
<evidence type="ECO:0000256" key="2">
    <source>
        <dbReference type="ARBA" id="ARBA00022679"/>
    </source>
</evidence>
<dbReference type="InterPro" id="IPR014030">
    <property type="entry name" value="Ketoacyl_synth_N"/>
</dbReference>
<dbReference type="RefSeq" id="WP_254086690.1">
    <property type="nucleotide sequence ID" value="NZ_JAHESE010000029.1"/>
</dbReference>
<dbReference type="AlphaFoldDB" id="A0AAP2E2Z6"/>